<organism evidence="1 2">
    <name type="scientific">Anoxybacterium hadale</name>
    <dbReference type="NCBI Taxonomy" id="3408580"/>
    <lineage>
        <taxon>Bacteria</taxon>
        <taxon>Bacillati</taxon>
        <taxon>Bacillota</taxon>
        <taxon>Clostridia</taxon>
        <taxon>Peptostreptococcales</taxon>
        <taxon>Anaerovoracaceae</taxon>
        <taxon>Anoxybacterium</taxon>
    </lineage>
</organism>
<dbReference type="Proteomes" id="UP000594014">
    <property type="component" value="Chromosome"/>
</dbReference>
<name>A0ACD1AAR1_9FIRM</name>
<evidence type="ECO:0000313" key="1">
    <source>
        <dbReference type="EMBL" id="QOX63426.1"/>
    </source>
</evidence>
<keyword evidence="2" id="KW-1185">Reference proteome</keyword>
<reference evidence="1" key="1">
    <citation type="submission" date="2019-08" db="EMBL/GenBank/DDBJ databases">
        <title>Genome sequence of Clostridiales bacterium MT110.</title>
        <authorList>
            <person name="Cao J."/>
        </authorList>
    </citation>
    <scope>NUCLEOTIDE SEQUENCE</scope>
    <source>
        <strain evidence="1">MT110</strain>
    </source>
</reference>
<dbReference type="EMBL" id="CP042469">
    <property type="protein sequence ID" value="QOX63426.1"/>
    <property type="molecule type" value="Genomic_DNA"/>
</dbReference>
<protein>
    <submittedName>
        <fullName evidence="1">YegS/Rv2252/BmrU family lipid kinase</fullName>
    </submittedName>
</protein>
<evidence type="ECO:0000313" key="2">
    <source>
        <dbReference type="Proteomes" id="UP000594014"/>
    </source>
</evidence>
<proteinExistence type="predicted"/>
<keyword evidence="1" id="KW-0808">Transferase</keyword>
<accession>A0ACD1AAR1</accession>
<keyword evidence="1" id="KW-0418">Kinase</keyword>
<sequence>MKKNKVLLFYNPHAGNGLFKNNLDLIIEKFQKRKLYVVPVRADRKGILNEVMRDLNPKEYRKVIAAGGDGTINVLINTMLEHKIDLPIAIFPSGTANDFAYYFDLPHDIDSMVKIALEERYTCTDIGKVNDRYFVNVAAMGFLVDVSQKTDPNIKNTLGVISYYLKGVSEIPNLKPIHVKITSDAYTAEDKIYFMLVMNGRSAGGFKRIAPMAEVNDGLLDVMLFKEMPIRDLAPLLINVMTGQHTENKNVVFFQTKKLYVESDQNVGTDVDGEKGADFPLEIEVIPKKFRINTLFSNMEGAKW</sequence>
<gene>
    <name evidence="1" type="ORF">FRZ06_08700</name>
</gene>